<dbReference type="EMBL" id="LASV01000352">
    <property type="protein sequence ID" value="KKA19402.1"/>
    <property type="molecule type" value="Genomic_DNA"/>
</dbReference>
<comment type="caution">
    <text evidence="1">The sequence shown here is derived from an EMBL/GenBank/DDBJ whole genome shotgun (WGS) entry which is preliminary data.</text>
</comment>
<evidence type="ECO:0000313" key="1">
    <source>
        <dbReference type="EMBL" id="KKA19402.1"/>
    </source>
</evidence>
<dbReference type="RefSeq" id="XP_013326014.1">
    <property type="nucleotide sequence ID" value="XM_013470560.1"/>
</dbReference>
<evidence type="ECO:0000313" key="2">
    <source>
        <dbReference type="Proteomes" id="UP000053958"/>
    </source>
</evidence>
<dbReference type="Proteomes" id="UP000053958">
    <property type="component" value="Unassembled WGS sequence"/>
</dbReference>
<dbReference type="AlphaFoldDB" id="A0A0F4YM85"/>
<feature type="non-terminal residue" evidence="1">
    <location>
        <position position="1"/>
    </location>
</feature>
<accession>A0A0F4YM85</accession>
<dbReference type="GeneID" id="25318921"/>
<proteinExistence type="predicted"/>
<protein>
    <submittedName>
        <fullName evidence="1">Uncharacterized protein</fullName>
    </submittedName>
</protein>
<keyword evidence="2" id="KW-1185">Reference proteome</keyword>
<name>A0A0F4YM85_RASE3</name>
<reference evidence="1 2" key="1">
    <citation type="submission" date="2015-04" db="EMBL/GenBank/DDBJ databases">
        <authorList>
            <person name="Heijne W.H."/>
            <person name="Fedorova N.D."/>
            <person name="Nierman W.C."/>
            <person name="Vollebregt A.W."/>
            <person name="Zhao Z."/>
            <person name="Wu L."/>
            <person name="Kumar M."/>
            <person name="Stam H."/>
            <person name="van den Berg M.A."/>
            <person name="Pel H.J."/>
        </authorList>
    </citation>
    <scope>NUCLEOTIDE SEQUENCE [LARGE SCALE GENOMIC DNA]</scope>
    <source>
        <strain evidence="1 2">CBS 393.64</strain>
    </source>
</reference>
<sequence length="111" mass="13551">IDPIEPIDLISRTLLYDFDFPIIRFVYRKQNHGISLTSIYLLYHLSWYNVVLYLRRWYLPLSMEHIDNPSLDHMDFIHDISQSRVWMIDPSYLCNVCKRRILRGFLIKFRS</sequence>
<gene>
    <name evidence="1" type="ORF">T310_6624</name>
</gene>
<organism evidence="1 2">
    <name type="scientific">Rasamsonia emersonii (strain ATCC 16479 / CBS 393.64 / IMI 116815)</name>
    <dbReference type="NCBI Taxonomy" id="1408163"/>
    <lineage>
        <taxon>Eukaryota</taxon>
        <taxon>Fungi</taxon>
        <taxon>Dikarya</taxon>
        <taxon>Ascomycota</taxon>
        <taxon>Pezizomycotina</taxon>
        <taxon>Eurotiomycetes</taxon>
        <taxon>Eurotiomycetidae</taxon>
        <taxon>Eurotiales</taxon>
        <taxon>Trichocomaceae</taxon>
        <taxon>Rasamsonia</taxon>
    </lineage>
</organism>